<dbReference type="RefSeq" id="XP_024667524.1">
    <property type="nucleotide sequence ID" value="XM_024815582.1"/>
</dbReference>
<evidence type="ECO:0000256" key="1">
    <source>
        <dbReference type="ARBA" id="ARBA00006854"/>
    </source>
</evidence>
<feature type="compositionally biased region" description="Polar residues" evidence="2">
    <location>
        <begin position="12"/>
        <end position="28"/>
    </location>
</feature>
<evidence type="ECO:0000313" key="4">
    <source>
        <dbReference type="EMBL" id="PLB33512.1"/>
    </source>
</evidence>
<dbReference type="InterPro" id="IPR039874">
    <property type="entry name" value="WAPL"/>
</dbReference>
<accession>A0A2I2EYS3</accession>
<feature type="domain" description="Wings apart-like protein C-terminal" evidence="3">
    <location>
        <begin position="217"/>
        <end position="553"/>
    </location>
</feature>
<keyword evidence="5" id="KW-1185">Reference proteome</keyword>
<feature type="region of interest" description="Disordered" evidence="2">
    <location>
        <begin position="58"/>
        <end position="125"/>
    </location>
</feature>
<dbReference type="PANTHER" id="PTHR22100:SF13">
    <property type="entry name" value="WINGS APART-LIKE PROTEIN HOMOLOG"/>
    <property type="match status" value="1"/>
</dbReference>
<evidence type="ECO:0000313" key="5">
    <source>
        <dbReference type="Proteomes" id="UP000234585"/>
    </source>
</evidence>
<protein>
    <recommendedName>
        <fullName evidence="3">Wings apart-like protein C-terminal domain-containing protein</fullName>
    </recommendedName>
</protein>
<feature type="compositionally biased region" description="Low complexity" evidence="2">
    <location>
        <begin position="29"/>
        <end position="40"/>
    </location>
</feature>
<feature type="region of interest" description="Disordered" evidence="2">
    <location>
        <begin position="170"/>
        <end position="198"/>
    </location>
</feature>
<dbReference type="InterPro" id="IPR011989">
    <property type="entry name" value="ARM-like"/>
</dbReference>
<dbReference type="EMBL" id="KZ559204">
    <property type="protein sequence ID" value="PLB33512.1"/>
    <property type="molecule type" value="Genomic_DNA"/>
</dbReference>
<proteinExistence type="inferred from homology"/>
<dbReference type="GeneID" id="36522742"/>
<name>A0A2I2EYS3_ASPCN</name>
<dbReference type="AlphaFoldDB" id="A0A2I2EYS3"/>
<dbReference type="PANTHER" id="PTHR22100">
    <property type="entry name" value="WINGS APART-LIKE PROTEIN HOMOLOG"/>
    <property type="match status" value="1"/>
</dbReference>
<comment type="similarity">
    <text evidence="1">Belongs to the WAPL family.</text>
</comment>
<dbReference type="Pfam" id="PF07814">
    <property type="entry name" value="WAPL"/>
    <property type="match status" value="1"/>
</dbReference>
<dbReference type="Gene3D" id="1.25.10.10">
    <property type="entry name" value="Leucine-rich Repeat Variant"/>
    <property type="match status" value="1"/>
</dbReference>
<feature type="region of interest" description="Disordered" evidence="2">
    <location>
        <begin position="1"/>
        <end position="40"/>
    </location>
</feature>
<reference evidence="4 5" key="1">
    <citation type="submission" date="2017-12" db="EMBL/GenBank/DDBJ databases">
        <authorList>
            <consortium name="DOE Joint Genome Institute"/>
            <person name="Haridas S."/>
            <person name="Kjaerbolling I."/>
            <person name="Vesth T.C."/>
            <person name="Frisvad J.C."/>
            <person name="Nybo J.L."/>
            <person name="Theobald S."/>
            <person name="Kuo A."/>
            <person name="Bowyer P."/>
            <person name="Matsuda Y."/>
            <person name="Mondo S."/>
            <person name="Lyhne E.K."/>
            <person name="Kogle M.E."/>
            <person name="Clum A."/>
            <person name="Lipzen A."/>
            <person name="Salamov A."/>
            <person name="Ngan C.Y."/>
            <person name="Daum C."/>
            <person name="Chiniquy J."/>
            <person name="Barry K."/>
            <person name="LaButti K."/>
            <person name="Simmons B.A."/>
            <person name="Magnuson J.K."/>
            <person name="Mortensen U.H."/>
            <person name="Larsen T.O."/>
            <person name="Grigoriev I.V."/>
            <person name="Baker S.E."/>
            <person name="Andersen M.R."/>
            <person name="Nordberg H.P."/>
            <person name="Cantor M.N."/>
            <person name="Hua S.X."/>
        </authorList>
    </citation>
    <scope>NUCLEOTIDE SEQUENCE [LARGE SCALE GENOMIC DNA]</scope>
    <source>
        <strain evidence="4 5">CBS 102.13</strain>
    </source>
</reference>
<dbReference type="STRING" id="41067.A0A2I2EYS3"/>
<dbReference type="OrthoDB" id="5976022at2759"/>
<organism evidence="4 5">
    <name type="scientific">Aspergillus candidus</name>
    <dbReference type="NCBI Taxonomy" id="41067"/>
    <lineage>
        <taxon>Eukaryota</taxon>
        <taxon>Fungi</taxon>
        <taxon>Dikarya</taxon>
        <taxon>Ascomycota</taxon>
        <taxon>Pezizomycotina</taxon>
        <taxon>Eurotiomycetes</taxon>
        <taxon>Eurotiomycetidae</taxon>
        <taxon>Eurotiales</taxon>
        <taxon>Aspergillaceae</taxon>
        <taxon>Aspergillus</taxon>
        <taxon>Aspergillus subgen. Circumdati</taxon>
    </lineage>
</organism>
<evidence type="ECO:0000259" key="3">
    <source>
        <dbReference type="Pfam" id="PF07814"/>
    </source>
</evidence>
<dbReference type="InterPro" id="IPR022771">
    <property type="entry name" value="WAPL_C"/>
</dbReference>
<dbReference type="Proteomes" id="UP000234585">
    <property type="component" value="Unassembled WGS sequence"/>
</dbReference>
<sequence length="678" mass="75706">MSSKNIAGRQNIEYSSSRSPVTASEAQISMSPTTPSSKMSHNGAYLATHDIIQAPSEEVDYRSRSPIISDPNPLPRQITPSRRRLIDSLGATESRDSDHLLSLLPDDESREDNILRPDLTQTRDQNLPLKAQQYNTIYAGGSQVSSGTVSSRLAGSRVTYARQRSFLNDASTPGETIGDLKSRQGLGSSTDLSHDRPYLTPEITTQCDEGAQNDNMPVRSIHELRQAGENARFRETIDSIFEDIEDPYNQVSGRCNSLILLCAKLSEPQFARRFSEYEFDGRLVNCTEASLDIVSTSLLLCAYRLVCVGGSFGFTQLLRFWPKLMEIVPHLFTTADDILSVSARRSIGLSKPVQMSLGKLVPQLSLLIGDETSANFSPQFLALSSMHSALSCFREKGKAIEPIPESLMNQIVQLLVSTSPRHSEFPLPFQQFRILMQSFSVLEDYTALPESLEHYNHGVFEPLPQLHNFLCFEKSDQGRQLLILYTRLILNITNNGPSLCDLFANAELISRFVEIVNMEFRSTPENLLIKEDSLLNIVILSLGALINITEKSELSRTIFMKSRRGSTPLIRLLLDRFSSMVDCVNQVHSVHDVNHNVVTGYFSILLVNLCLNIDASAQVQQSLGVKGLDTILSTAEEFLQYHQKVDQESPSIEAKVDYDSGLTTRLKSFISHIKEREC</sequence>
<evidence type="ECO:0000256" key="2">
    <source>
        <dbReference type="SAM" id="MobiDB-lite"/>
    </source>
</evidence>
<gene>
    <name evidence="4" type="ORF">BDW47DRAFT_121136</name>
</gene>